<dbReference type="Proteomes" id="UP001228139">
    <property type="component" value="Chromosome"/>
</dbReference>
<protein>
    <submittedName>
        <fullName evidence="1">Uncharacterized protein</fullName>
    </submittedName>
</protein>
<keyword evidence="2" id="KW-1185">Reference proteome</keyword>
<proteinExistence type="predicted"/>
<dbReference type="EMBL" id="CP132353">
    <property type="protein sequence ID" value="WLS77252.1"/>
    <property type="molecule type" value="Genomic_DNA"/>
</dbReference>
<dbReference type="KEGG" id="epi:Q3V30_12200"/>
<organism evidence="1 2">
    <name type="scientific">Erwinia pyri</name>
    <dbReference type="NCBI Taxonomy" id="3062598"/>
    <lineage>
        <taxon>Bacteria</taxon>
        <taxon>Pseudomonadati</taxon>
        <taxon>Pseudomonadota</taxon>
        <taxon>Gammaproteobacteria</taxon>
        <taxon>Enterobacterales</taxon>
        <taxon>Erwiniaceae</taxon>
        <taxon>Erwinia</taxon>
    </lineage>
</organism>
<dbReference type="RefSeq" id="WP_306206009.1">
    <property type="nucleotide sequence ID" value="NZ_CP132353.1"/>
</dbReference>
<dbReference type="AlphaFoldDB" id="A0AA50DHV9"/>
<name>A0AA50DHV9_9GAMM</name>
<sequence length="76" mass="8915">MSDNYQRRGNQLTCGRRWTSDDVASLEKLASTTSPKLIAKKLKRSYESVRQKAKQRKVSFLAERRRNMEEKTKPNL</sequence>
<evidence type="ECO:0000313" key="1">
    <source>
        <dbReference type="EMBL" id="WLS77252.1"/>
    </source>
</evidence>
<evidence type="ECO:0000313" key="2">
    <source>
        <dbReference type="Proteomes" id="UP001228139"/>
    </source>
</evidence>
<gene>
    <name evidence="1" type="ORF">Q3V30_12200</name>
</gene>
<reference evidence="1 2" key="1">
    <citation type="submission" date="2023-07" db="EMBL/GenBank/DDBJ databases">
        <title>Pathogenic bacteria of pear tree diseases.</title>
        <authorList>
            <person name="Zhang Z."/>
            <person name="He L."/>
            <person name="Huang R."/>
        </authorList>
    </citation>
    <scope>NUCLEOTIDE SEQUENCE [LARGE SCALE GENOMIC DNA]</scope>
    <source>
        <strain evidence="1 2">DE2</strain>
    </source>
</reference>
<accession>A0AA50DHV9</accession>